<dbReference type="OrthoDB" id="14252at2759"/>
<dbReference type="PANTHER" id="PTHR45624">
    <property type="entry name" value="MITOCHONDRIAL BASIC AMINO ACIDS TRANSPORTER-RELATED"/>
    <property type="match status" value="1"/>
</dbReference>
<sequence>MSTSVSPGNGNDKLDATLDPTLDFLAGTAAGISGLVVGFPFDTVKYRFQNPSPNARYRSTFHALVTITREERLHGLFKGISSPLATAPVMNGMLFATYHFFTKLQMRHDNDDAQDQQPTLGQIFLAGSYCGLASTLLTTPIELIKIQQQKQQQQQHLETGRASPASARAVALHVYRAGGIRALYHGLSATIWRDVGGFGLYFYGYEGTLRFFAPAHPAHHSDSIGPVLDEVVGTPSRPWVPLIAGAAAGVLGWIATFPFDVLKTRLQAVTISTGTGTDADATLGTSWRTARKMYAESGGRVFWRGLVPTLVRAIPVNMAVFGTFEGVVWTFSRT</sequence>
<dbReference type="GO" id="GO:0031966">
    <property type="term" value="C:mitochondrial membrane"/>
    <property type="evidence" value="ECO:0007669"/>
    <property type="project" value="UniProtKB-SubCell"/>
</dbReference>
<accession>A0A9P5JYR1</accession>
<name>A0A9P5JYR1_9AGAM</name>
<comment type="subcellular location">
    <subcellularLocation>
        <location evidence="1">Mitochondrion membrane</location>
        <topology evidence="1">Multi-pass membrane protein</topology>
    </subcellularLocation>
</comment>
<evidence type="ECO:0000256" key="6">
    <source>
        <dbReference type="ARBA" id="ARBA00022989"/>
    </source>
</evidence>
<organism evidence="11 12">
    <name type="scientific">Russula ochroleuca</name>
    <dbReference type="NCBI Taxonomy" id="152965"/>
    <lineage>
        <taxon>Eukaryota</taxon>
        <taxon>Fungi</taxon>
        <taxon>Dikarya</taxon>
        <taxon>Basidiomycota</taxon>
        <taxon>Agaricomycotina</taxon>
        <taxon>Agaricomycetes</taxon>
        <taxon>Russulales</taxon>
        <taxon>Russulaceae</taxon>
        <taxon>Russula</taxon>
    </lineage>
</organism>
<evidence type="ECO:0000256" key="1">
    <source>
        <dbReference type="ARBA" id="ARBA00004225"/>
    </source>
</evidence>
<feature type="repeat" description="Solcar" evidence="9">
    <location>
        <begin position="236"/>
        <end position="330"/>
    </location>
</feature>
<keyword evidence="3 10" id="KW-0813">Transport</keyword>
<gene>
    <name evidence="11" type="ORF">DFH94DRAFT_215167</name>
</gene>
<keyword evidence="7" id="KW-0496">Mitochondrion</keyword>
<dbReference type="InterPro" id="IPR018108">
    <property type="entry name" value="MCP_transmembrane"/>
</dbReference>
<dbReference type="AlphaFoldDB" id="A0A9P5JYR1"/>
<dbReference type="EMBL" id="WHVB01000026">
    <property type="protein sequence ID" value="KAF8470283.1"/>
    <property type="molecule type" value="Genomic_DNA"/>
</dbReference>
<dbReference type="InterPro" id="IPR050567">
    <property type="entry name" value="Mitochondrial_Carrier"/>
</dbReference>
<keyword evidence="6" id="KW-1133">Transmembrane helix</keyword>
<evidence type="ECO:0000256" key="8">
    <source>
        <dbReference type="ARBA" id="ARBA00023136"/>
    </source>
</evidence>
<evidence type="ECO:0000256" key="10">
    <source>
        <dbReference type="RuleBase" id="RU000488"/>
    </source>
</evidence>
<dbReference type="PRINTS" id="PR00926">
    <property type="entry name" value="MITOCARRIER"/>
</dbReference>
<evidence type="ECO:0000256" key="3">
    <source>
        <dbReference type="ARBA" id="ARBA00022448"/>
    </source>
</evidence>
<comment type="caution">
    <text evidence="11">The sequence shown here is derived from an EMBL/GenBank/DDBJ whole genome shotgun (WGS) entry which is preliminary data.</text>
</comment>
<dbReference type="InterPro" id="IPR002067">
    <property type="entry name" value="MCP"/>
</dbReference>
<keyword evidence="8 9" id="KW-0472">Membrane</keyword>
<reference evidence="11" key="1">
    <citation type="submission" date="2019-10" db="EMBL/GenBank/DDBJ databases">
        <authorList>
            <consortium name="DOE Joint Genome Institute"/>
            <person name="Kuo A."/>
            <person name="Miyauchi S."/>
            <person name="Kiss E."/>
            <person name="Drula E."/>
            <person name="Kohler A."/>
            <person name="Sanchez-Garcia M."/>
            <person name="Andreopoulos B."/>
            <person name="Barry K.W."/>
            <person name="Bonito G."/>
            <person name="Buee M."/>
            <person name="Carver A."/>
            <person name="Chen C."/>
            <person name="Cichocki N."/>
            <person name="Clum A."/>
            <person name="Culley D."/>
            <person name="Crous P.W."/>
            <person name="Fauchery L."/>
            <person name="Girlanda M."/>
            <person name="Hayes R."/>
            <person name="Keri Z."/>
            <person name="LaButti K."/>
            <person name="Lipzen A."/>
            <person name="Lombard V."/>
            <person name="Magnuson J."/>
            <person name="Maillard F."/>
            <person name="Morin E."/>
            <person name="Murat C."/>
            <person name="Nolan M."/>
            <person name="Ohm R."/>
            <person name="Pangilinan J."/>
            <person name="Pereira M."/>
            <person name="Perotto S."/>
            <person name="Peter M."/>
            <person name="Riley R."/>
            <person name="Sitrit Y."/>
            <person name="Stielow B."/>
            <person name="Szollosi G."/>
            <person name="Zifcakova L."/>
            <person name="Stursova M."/>
            <person name="Spatafora J.W."/>
            <person name="Tedersoo L."/>
            <person name="Vaario L.-M."/>
            <person name="Yamada A."/>
            <person name="Yan M."/>
            <person name="Wang P."/>
            <person name="Xu J."/>
            <person name="Bruns T."/>
            <person name="Baldrian P."/>
            <person name="Vilgalys R."/>
            <person name="Henrissat B."/>
            <person name="Grigoriev I.V."/>
            <person name="Hibbett D."/>
            <person name="Nagy L.G."/>
            <person name="Martin F.M."/>
        </authorList>
    </citation>
    <scope>NUCLEOTIDE SEQUENCE</scope>
    <source>
        <strain evidence="11">Prilba</strain>
    </source>
</reference>
<protein>
    <submittedName>
        <fullName evidence="11">Carnitine/acyl carnitine carrier</fullName>
    </submittedName>
</protein>
<dbReference type="Proteomes" id="UP000759537">
    <property type="component" value="Unassembled WGS sequence"/>
</dbReference>
<keyword evidence="5" id="KW-0677">Repeat</keyword>
<dbReference type="GO" id="GO:0022857">
    <property type="term" value="F:transmembrane transporter activity"/>
    <property type="evidence" value="ECO:0007669"/>
    <property type="project" value="TreeGrafter"/>
</dbReference>
<evidence type="ECO:0000256" key="4">
    <source>
        <dbReference type="ARBA" id="ARBA00022692"/>
    </source>
</evidence>
<dbReference type="Gene3D" id="1.50.40.10">
    <property type="entry name" value="Mitochondrial carrier domain"/>
    <property type="match status" value="2"/>
</dbReference>
<comment type="similarity">
    <text evidence="2 10">Belongs to the mitochondrial carrier (TC 2.A.29) family.</text>
</comment>
<evidence type="ECO:0000313" key="11">
    <source>
        <dbReference type="EMBL" id="KAF8470283.1"/>
    </source>
</evidence>
<dbReference type="PROSITE" id="PS50920">
    <property type="entry name" value="SOLCAR"/>
    <property type="match status" value="3"/>
</dbReference>
<dbReference type="Pfam" id="PF00153">
    <property type="entry name" value="Mito_carr"/>
    <property type="match status" value="3"/>
</dbReference>
<evidence type="ECO:0000256" key="5">
    <source>
        <dbReference type="ARBA" id="ARBA00022737"/>
    </source>
</evidence>
<evidence type="ECO:0000256" key="2">
    <source>
        <dbReference type="ARBA" id="ARBA00006375"/>
    </source>
</evidence>
<feature type="repeat" description="Solcar" evidence="9">
    <location>
        <begin position="118"/>
        <end position="211"/>
    </location>
</feature>
<proteinExistence type="inferred from homology"/>
<keyword evidence="4 9" id="KW-0812">Transmembrane</keyword>
<evidence type="ECO:0000256" key="9">
    <source>
        <dbReference type="PROSITE-ProRule" id="PRU00282"/>
    </source>
</evidence>
<evidence type="ECO:0000256" key="7">
    <source>
        <dbReference type="ARBA" id="ARBA00023128"/>
    </source>
</evidence>
<reference evidence="11" key="2">
    <citation type="journal article" date="2020" name="Nat. Commun.">
        <title>Large-scale genome sequencing of mycorrhizal fungi provides insights into the early evolution of symbiotic traits.</title>
        <authorList>
            <person name="Miyauchi S."/>
            <person name="Kiss E."/>
            <person name="Kuo A."/>
            <person name="Drula E."/>
            <person name="Kohler A."/>
            <person name="Sanchez-Garcia M."/>
            <person name="Morin E."/>
            <person name="Andreopoulos B."/>
            <person name="Barry K.W."/>
            <person name="Bonito G."/>
            <person name="Buee M."/>
            <person name="Carver A."/>
            <person name="Chen C."/>
            <person name="Cichocki N."/>
            <person name="Clum A."/>
            <person name="Culley D."/>
            <person name="Crous P.W."/>
            <person name="Fauchery L."/>
            <person name="Girlanda M."/>
            <person name="Hayes R.D."/>
            <person name="Keri Z."/>
            <person name="LaButti K."/>
            <person name="Lipzen A."/>
            <person name="Lombard V."/>
            <person name="Magnuson J."/>
            <person name="Maillard F."/>
            <person name="Murat C."/>
            <person name="Nolan M."/>
            <person name="Ohm R.A."/>
            <person name="Pangilinan J."/>
            <person name="Pereira M.F."/>
            <person name="Perotto S."/>
            <person name="Peter M."/>
            <person name="Pfister S."/>
            <person name="Riley R."/>
            <person name="Sitrit Y."/>
            <person name="Stielow J.B."/>
            <person name="Szollosi G."/>
            <person name="Zifcakova L."/>
            <person name="Stursova M."/>
            <person name="Spatafora J.W."/>
            <person name="Tedersoo L."/>
            <person name="Vaario L.M."/>
            <person name="Yamada A."/>
            <person name="Yan M."/>
            <person name="Wang P."/>
            <person name="Xu J."/>
            <person name="Bruns T."/>
            <person name="Baldrian P."/>
            <person name="Vilgalys R."/>
            <person name="Dunand C."/>
            <person name="Henrissat B."/>
            <person name="Grigoriev I.V."/>
            <person name="Hibbett D."/>
            <person name="Nagy L.G."/>
            <person name="Martin F.M."/>
        </authorList>
    </citation>
    <scope>NUCLEOTIDE SEQUENCE</scope>
    <source>
        <strain evidence="11">Prilba</strain>
    </source>
</reference>
<evidence type="ECO:0000313" key="12">
    <source>
        <dbReference type="Proteomes" id="UP000759537"/>
    </source>
</evidence>
<dbReference type="SUPFAM" id="SSF103506">
    <property type="entry name" value="Mitochondrial carrier"/>
    <property type="match status" value="1"/>
</dbReference>
<dbReference type="InterPro" id="IPR023395">
    <property type="entry name" value="MCP_dom_sf"/>
</dbReference>
<dbReference type="PANTHER" id="PTHR45624:SF10">
    <property type="entry name" value="SLC (SOLUTE CARRIER) HOMOLOG"/>
    <property type="match status" value="1"/>
</dbReference>
<keyword evidence="12" id="KW-1185">Reference proteome</keyword>
<feature type="repeat" description="Solcar" evidence="9">
    <location>
        <begin position="18"/>
        <end position="104"/>
    </location>
</feature>